<dbReference type="InterPro" id="IPR000835">
    <property type="entry name" value="HTH_MarR-typ"/>
</dbReference>
<keyword evidence="6" id="KW-1185">Reference proteome</keyword>
<keyword evidence="2" id="KW-0238">DNA-binding</keyword>
<dbReference type="PANTHER" id="PTHR42756:SF1">
    <property type="entry name" value="TRANSCRIPTIONAL REPRESSOR OF EMRAB OPERON"/>
    <property type="match status" value="1"/>
</dbReference>
<keyword evidence="1" id="KW-0805">Transcription regulation</keyword>
<dbReference type="PANTHER" id="PTHR42756">
    <property type="entry name" value="TRANSCRIPTIONAL REGULATOR, MARR"/>
    <property type="match status" value="1"/>
</dbReference>
<evidence type="ECO:0000256" key="3">
    <source>
        <dbReference type="ARBA" id="ARBA00023163"/>
    </source>
</evidence>
<evidence type="ECO:0000259" key="4">
    <source>
        <dbReference type="PROSITE" id="PS50995"/>
    </source>
</evidence>
<organism evidence="5 6">
    <name type="scientific">Steroidobacter gossypii</name>
    <dbReference type="NCBI Taxonomy" id="2805490"/>
    <lineage>
        <taxon>Bacteria</taxon>
        <taxon>Pseudomonadati</taxon>
        <taxon>Pseudomonadota</taxon>
        <taxon>Gammaproteobacteria</taxon>
        <taxon>Steroidobacterales</taxon>
        <taxon>Steroidobacteraceae</taxon>
        <taxon>Steroidobacter</taxon>
    </lineage>
</organism>
<sequence length="160" mass="18351">MPKQHYKPDSFHLRDSVGYLIKRAQRLAQEQIETRFEEQGCTLQQWVVLMHVRDKIAVTIADLCRELYHDSGAMTRLIDQLEARKFIERRRNADDRRVIELSLTHAGEKALDSLIPIACDTLNTALDGFTRDEVKTLQSLLRRMIGGLEGSLSANKEKSS</sequence>
<evidence type="ECO:0000313" key="6">
    <source>
        <dbReference type="Proteomes" id="UP000661077"/>
    </source>
</evidence>
<dbReference type="PROSITE" id="PS50995">
    <property type="entry name" value="HTH_MARR_2"/>
    <property type="match status" value="1"/>
</dbReference>
<protein>
    <submittedName>
        <fullName evidence="5">Winged helix-turn-helix transcriptional regulator</fullName>
    </submittedName>
</protein>
<dbReference type="Proteomes" id="UP000661077">
    <property type="component" value="Unassembled WGS sequence"/>
</dbReference>
<comment type="caution">
    <text evidence="5">The sequence shown here is derived from an EMBL/GenBank/DDBJ whole genome shotgun (WGS) entry which is preliminary data.</text>
</comment>
<reference evidence="5 6" key="1">
    <citation type="journal article" date="2021" name="Int. J. Syst. Evol. Microbiol.">
        <title>Steroidobacter gossypii sp. nov., isolated from soil of cotton cropping field.</title>
        <authorList>
            <person name="Huang R."/>
            <person name="Yang S."/>
            <person name="Zhen C."/>
            <person name="Liu W."/>
        </authorList>
    </citation>
    <scope>NUCLEOTIDE SEQUENCE [LARGE SCALE GENOMIC DNA]</scope>
    <source>
        <strain evidence="5 6">S1-65</strain>
    </source>
</reference>
<evidence type="ECO:0000256" key="2">
    <source>
        <dbReference type="ARBA" id="ARBA00023125"/>
    </source>
</evidence>
<evidence type="ECO:0000313" key="5">
    <source>
        <dbReference type="EMBL" id="MBM0103591.1"/>
    </source>
</evidence>
<gene>
    <name evidence="5" type="ORF">JM946_02500</name>
</gene>
<dbReference type="Gene3D" id="1.10.10.10">
    <property type="entry name" value="Winged helix-like DNA-binding domain superfamily/Winged helix DNA-binding domain"/>
    <property type="match status" value="1"/>
</dbReference>
<dbReference type="RefSeq" id="WP_203165554.1">
    <property type="nucleotide sequence ID" value="NZ_JAEVLS010000001.1"/>
</dbReference>
<feature type="domain" description="HTH marR-type" evidence="4">
    <location>
        <begin position="14"/>
        <end position="146"/>
    </location>
</feature>
<dbReference type="SMART" id="SM00347">
    <property type="entry name" value="HTH_MARR"/>
    <property type="match status" value="1"/>
</dbReference>
<dbReference type="Pfam" id="PF01047">
    <property type="entry name" value="MarR"/>
    <property type="match status" value="1"/>
</dbReference>
<name>A0ABS1WRI5_9GAMM</name>
<proteinExistence type="predicted"/>
<dbReference type="PRINTS" id="PR00598">
    <property type="entry name" value="HTHMARR"/>
</dbReference>
<dbReference type="InterPro" id="IPR036388">
    <property type="entry name" value="WH-like_DNA-bd_sf"/>
</dbReference>
<dbReference type="EMBL" id="JAEVLS010000001">
    <property type="protein sequence ID" value="MBM0103591.1"/>
    <property type="molecule type" value="Genomic_DNA"/>
</dbReference>
<dbReference type="InterPro" id="IPR036390">
    <property type="entry name" value="WH_DNA-bd_sf"/>
</dbReference>
<keyword evidence="3" id="KW-0804">Transcription</keyword>
<evidence type="ECO:0000256" key="1">
    <source>
        <dbReference type="ARBA" id="ARBA00023015"/>
    </source>
</evidence>
<dbReference type="SUPFAM" id="SSF46785">
    <property type="entry name" value="Winged helix' DNA-binding domain"/>
    <property type="match status" value="1"/>
</dbReference>
<accession>A0ABS1WRI5</accession>